<dbReference type="GO" id="GO:0034456">
    <property type="term" value="C:UTP-C complex"/>
    <property type="evidence" value="ECO:0007669"/>
    <property type="project" value="TreeGrafter"/>
</dbReference>
<dbReference type="Pfam" id="PF17406">
    <property type="entry name" value="Nrap_D5"/>
    <property type="match status" value="1"/>
</dbReference>
<dbReference type="Pfam" id="PF17405">
    <property type="entry name" value="Nrap_D4"/>
    <property type="match status" value="1"/>
</dbReference>
<feature type="domain" description="Nrap protein" evidence="9">
    <location>
        <begin position="485"/>
        <end position="633"/>
    </location>
</feature>
<feature type="domain" description="Nrap protein" evidence="10">
    <location>
        <begin position="660"/>
        <end position="846"/>
    </location>
</feature>
<dbReference type="GO" id="GO:0006364">
    <property type="term" value="P:rRNA processing"/>
    <property type="evidence" value="ECO:0007669"/>
    <property type="project" value="UniProtKB-KW"/>
</dbReference>
<organism evidence="13 14">
    <name type="scientific">Delitschia confertaspora ATCC 74209</name>
    <dbReference type="NCBI Taxonomy" id="1513339"/>
    <lineage>
        <taxon>Eukaryota</taxon>
        <taxon>Fungi</taxon>
        <taxon>Dikarya</taxon>
        <taxon>Ascomycota</taxon>
        <taxon>Pezizomycotina</taxon>
        <taxon>Dothideomycetes</taxon>
        <taxon>Pleosporomycetidae</taxon>
        <taxon>Pleosporales</taxon>
        <taxon>Delitschiaceae</taxon>
        <taxon>Delitschia</taxon>
    </lineage>
</organism>
<dbReference type="Pfam" id="PF17404">
    <property type="entry name" value="Nrap_D3"/>
    <property type="match status" value="1"/>
</dbReference>
<evidence type="ECO:0000259" key="8">
    <source>
        <dbReference type="Pfam" id="PF17403"/>
    </source>
</evidence>
<evidence type="ECO:0000256" key="1">
    <source>
        <dbReference type="ARBA" id="ARBA00004604"/>
    </source>
</evidence>
<dbReference type="InterPro" id="IPR035369">
    <property type="entry name" value="Nrap_D4"/>
</dbReference>
<sequence length="1177" mass="132060">MRKEGVKEDNSSDGDGYMNEEELTGSDEDESEDDEDEDIATEGNNGKLAKKEKNAHSAPDAKTKRKRQDAMPQDGVYTAEVYKSNMFKLQLDELLEQVKPKYGKKEASAERAMRTLKTLIEQIPSRGPLSIPEAEKLFKSSKIAIPFPKPLPPKDAKYKLQFERPASVNATGSYPLKISTRTNEELVIDMVVTMPGSIFQEKDYLNYRYFYKRAFYLACIVDGLMSSKDHKFKISYDCLNGNYLQPIIIVRPSGDGSADDFSSAKCRIQILLAAPDKTFPDNKLRPNSNCVRPKVSEEESTKEKVSPTPFYNATVQSDSSVTAYLKLLHSSSSNCDSYKDACILGRVWLRQRGFSSRLRKGGFGNFEWAAMIALLLQSNHGAGPSPLSPGYSSYQLFKATLQFLANKDLLKTPYLFQASDVQAPKHDSAPFFFDGPRNLNILYKMTPWSYARLRHEAKLTVQMLGETGFDQFEPTFILKVDSPVLRYEAVVEIPVASLGFNPTSDEYDQSLIQTARKMYTTLARALTDRVTSISINLPAEKNWSVMSTRPQENGGNIVVSIACDPANANRAVDHGPAAENKKEAAAYRQFWGEKAELRRFKDGSILESVVWSAKDTKSPILEQIVSFILRRHFGSQVGDQMRVSGDSFAHMISSGRIAGQSGVVPFVPLMNAFAALEKDIRNLEGLPLQIRHFFAADPQLRYTSVNLPTSTVQSLMHTPASIVIQFEGSGRWPDDLSAIQRTKIAFLLKIGELLSTYRSTYTTRIGLENQSQPSQNQAYLEIILPSGPSFRLRIHHDREAALLERQLKDKSLDGISRESAALALAAYKRNYLRVPSHTQTVQTLCTRFPALSPSIRVTKKWFSSHLLSPHFAPEFIELLVIRTFLQPHPWPVPACATTGFLRTLAWISRWDWRHVPLIVDLGSSGPEGADSKANAMKSEEINKIRTRFEAWRKIDPALNRVVLFAATNNDVEGTTWTDGAKPEKVVAARMTALARASMNVLKQEEDRLASLLEGGAEGEKKQPAFVPDSLFISNLQDYDFLLHVSPDFARSNKRLPKSKFKNLEIQQSIQANNDVQSVAYDPVETYATELRAVYGDSILWFWDSESLDVIAGLWNPTMTGQRAWKIKAGWNSLPLVSSKNKKNRNEEEKAEIKLNKEATLNEIARLGSGLLERIEMK</sequence>
<dbReference type="GO" id="GO:0032040">
    <property type="term" value="C:small-subunit processome"/>
    <property type="evidence" value="ECO:0007669"/>
    <property type="project" value="TreeGrafter"/>
</dbReference>
<keyword evidence="3 5" id="KW-0694">RNA-binding</keyword>
<dbReference type="AlphaFoldDB" id="A0A9P4JIE5"/>
<comment type="similarity">
    <text evidence="2 5">Belongs to the NRAP family.</text>
</comment>
<keyword evidence="5" id="KW-0687">Ribonucleoprotein</keyword>
<keyword evidence="4 5" id="KW-0539">Nucleus</keyword>
<feature type="region of interest" description="Disordered" evidence="6">
    <location>
        <begin position="1"/>
        <end position="72"/>
    </location>
</feature>
<accession>A0A9P4JIE5</accession>
<dbReference type="InterPro" id="IPR005554">
    <property type="entry name" value="NOL6/Upt22"/>
</dbReference>
<dbReference type="InterPro" id="IPR035082">
    <property type="entry name" value="Nrap_D1"/>
</dbReference>
<dbReference type="Pfam" id="PF17403">
    <property type="entry name" value="Nrap_D2"/>
    <property type="match status" value="1"/>
</dbReference>
<evidence type="ECO:0000256" key="2">
    <source>
        <dbReference type="ARBA" id="ARBA00006674"/>
    </source>
</evidence>
<feature type="compositionally biased region" description="Basic and acidic residues" evidence="6">
    <location>
        <begin position="1"/>
        <end position="10"/>
    </location>
</feature>
<comment type="subcellular location">
    <subcellularLocation>
        <location evidence="1 5">Nucleus</location>
        <location evidence="1 5">Nucleolus</location>
    </subcellularLocation>
</comment>
<evidence type="ECO:0000259" key="10">
    <source>
        <dbReference type="Pfam" id="PF17405"/>
    </source>
</evidence>
<evidence type="ECO:0000256" key="3">
    <source>
        <dbReference type="ARBA" id="ARBA00022884"/>
    </source>
</evidence>
<evidence type="ECO:0000259" key="9">
    <source>
        <dbReference type="Pfam" id="PF17404"/>
    </source>
</evidence>
<name>A0A9P4JIE5_9PLEO</name>
<keyword evidence="14" id="KW-1185">Reference proteome</keyword>
<dbReference type="GO" id="GO:0006409">
    <property type="term" value="P:tRNA export from nucleus"/>
    <property type="evidence" value="ECO:0007669"/>
    <property type="project" value="TreeGrafter"/>
</dbReference>
<dbReference type="Pfam" id="PF17407">
    <property type="entry name" value="Nrap_D6"/>
    <property type="match status" value="1"/>
</dbReference>
<dbReference type="InterPro" id="IPR035368">
    <property type="entry name" value="Nrap_D3"/>
</dbReference>
<gene>
    <name evidence="13" type="ORF">GQ43DRAFT_375429</name>
</gene>
<keyword evidence="5" id="KW-0690">Ribosome biogenesis</keyword>
<dbReference type="Gene3D" id="3.30.70.3030">
    <property type="match status" value="1"/>
</dbReference>
<dbReference type="GO" id="GO:0003723">
    <property type="term" value="F:RNA binding"/>
    <property type="evidence" value="ECO:0007669"/>
    <property type="project" value="UniProtKB-KW"/>
</dbReference>
<dbReference type="Proteomes" id="UP000799536">
    <property type="component" value="Unassembled WGS sequence"/>
</dbReference>
<protein>
    <recommendedName>
        <fullName evidence="5">U3 small nucleolar RNA-associated protein 22</fullName>
    </recommendedName>
</protein>
<evidence type="ECO:0000256" key="6">
    <source>
        <dbReference type="SAM" id="MobiDB-lite"/>
    </source>
</evidence>
<dbReference type="InterPro" id="IPR035367">
    <property type="entry name" value="Nrap_D2"/>
</dbReference>
<feature type="domain" description="Nrap protein" evidence="12">
    <location>
        <begin position="1035"/>
        <end position="1174"/>
    </location>
</feature>
<reference evidence="13" key="1">
    <citation type="journal article" date="2020" name="Stud. Mycol.">
        <title>101 Dothideomycetes genomes: a test case for predicting lifestyles and emergence of pathogens.</title>
        <authorList>
            <person name="Haridas S."/>
            <person name="Albert R."/>
            <person name="Binder M."/>
            <person name="Bloem J."/>
            <person name="Labutti K."/>
            <person name="Salamov A."/>
            <person name="Andreopoulos B."/>
            <person name="Baker S."/>
            <person name="Barry K."/>
            <person name="Bills G."/>
            <person name="Bluhm B."/>
            <person name="Cannon C."/>
            <person name="Castanera R."/>
            <person name="Culley D."/>
            <person name="Daum C."/>
            <person name="Ezra D."/>
            <person name="Gonzalez J."/>
            <person name="Henrissat B."/>
            <person name="Kuo A."/>
            <person name="Liang C."/>
            <person name="Lipzen A."/>
            <person name="Lutzoni F."/>
            <person name="Magnuson J."/>
            <person name="Mondo S."/>
            <person name="Nolan M."/>
            <person name="Ohm R."/>
            <person name="Pangilinan J."/>
            <person name="Park H.-J."/>
            <person name="Ramirez L."/>
            <person name="Alfaro M."/>
            <person name="Sun H."/>
            <person name="Tritt A."/>
            <person name="Yoshinaga Y."/>
            <person name="Zwiers L.-H."/>
            <person name="Turgeon B."/>
            <person name="Goodwin S."/>
            <person name="Spatafora J."/>
            <person name="Crous P."/>
            <person name="Grigoriev I."/>
        </authorList>
    </citation>
    <scope>NUCLEOTIDE SEQUENCE</scope>
    <source>
        <strain evidence="13">ATCC 74209</strain>
    </source>
</reference>
<feature type="compositionally biased region" description="Acidic residues" evidence="6">
    <location>
        <begin position="18"/>
        <end position="40"/>
    </location>
</feature>
<evidence type="ECO:0000313" key="13">
    <source>
        <dbReference type="EMBL" id="KAF2199765.1"/>
    </source>
</evidence>
<feature type="domain" description="Nrap protein" evidence="7">
    <location>
        <begin position="188"/>
        <end position="333"/>
    </location>
</feature>
<keyword evidence="5" id="KW-0698">rRNA processing</keyword>
<feature type="domain" description="Nrap protein" evidence="8">
    <location>
        <begin position="338"/>
        <end position="479"/>
    </location>
</feature>
<dbReference type="PANTHER" id="PTHR17972:SF0">
    <property type="entry name" value="NUCLEOLAR PROTEIN 6"/>
    <property type="match status" value="1"/>
</dbReference>
<feature type="compositionally biased region" description="Basic and acidic residues" evidence="6">
    <location>
        <begin position="49"/>
        <end position="62"/>
    </location>
</feature>
<dbReference type="Gene3D" id="1.10.1410.10">
    <property type="match status" value="2"/>
</dbReference>
<dbReference type="PANTHER" id="PTHR17972">
    <property type="entry name" value="NUCLEOLAR RNA-ASSOCIATED PROTEIN"/>
    <property type="match status" value="1"/>
</dbReference>
<evidence type="ECO:0000313" key="14">
    <source>
        <dbReference type="Proteomes" id="UP000799536"/>
    </source>
</evidence>
<evidence type="ECO:0000259" key="7">
    <source>
        <dbReference type="Pfam" id="PF03813"/>
    </source>
</evidence>
<dbReference type="OrthoDB" id="10251401at2759"/>
<evidence type="ECO:0000259" key="11">
    <source>
        <dbReference type="Pfam" id="PF17406"/>
    </source>
</evidence>
<evidence type="ECO:0000259" key="12">
    <source>
        <dbReference type="Pfam" id="PF17407"/>
    </source>
</evidence>
<proteinExistence type="inferred from homology"/>
<dbReference type="InterPro" id="IPR035371">
    <property type="entry name" value="Nrap_D6"/>
</dbReference>
<dbReference type="InterPro" id="IPR035370">
    <property type="entry name" value="Nrap_D5"/>
</dbReference>
<dbReference type="Pfam" id="PF03813">
    <property type="entry name" value="Nrap"/>
    <property type="match status" value="1"/>
</dbReference>
<comment type="caution">
    <text evidence="13">The sequence shown here is derived from an EMBL/GenBank/DDBJ whole genome shotgun (WGS) entry which is preliminary data.</text>
</comment>
<evidence type="ECO:0000256" key="4">
    <source>
        <dbReference type="ARBA" id="ARBA00023242"/>
    </source>
</evidence>
<evidence type="ECO:0000256" key="5">
    <source>
        <dbReference type="RuleBase" id="RU364032"/>
    </source>
</evidence>
<feature type="domain" description="Nrap protein" evidence="11">
    <location>
        <begin position="848"/>
        <end position="1005"/>
    </location>
</feature>
<dbReference type="GO" id="GO:0032545">
    <property type="term" value="C:CURI complex"/>
    <property type="evidence" value="ECO:0007669"/>
    <property type="project" value="TreeGrafter"/>
</dbReference>
<dbReference type="EMBL" id="ML994057">
    <property type="protein sequence ID" value="KAF2199765.1"/>
    <property type="molecule type" value="Genomic_DNA"/>
</dbReference>